<keyword evidence="4" id="KW-1185">Reference proteome</keyword>
<dbReference type="EMBL" id="JBEUWX010000001">
    <property type="protein sequence ID" value="MFA9948750.1"/>
    <property type="molecule type" value="Genomic_DNA"/>
</dbReference>
<reference evidence="4" key="1">
    <citation type="submission" date="2024-06" db="EMBL/GenBank/DDBJ databases">
        <title>Radixoralia hellwigii gen. nov., sp nov., isolated from a root canal in the human oral cavity.</title>
        <authorList>
            <person name="Bartsch S."/>
            <person name="Wittmer A."/>
            <person name="Schulz A.-K."/>
            <person name="Neumann-Schaal M."/>
            <person name="Wolf J."/>
            <person name="Gronow S."/>
            <person name="Tennert C."/>
            <person name="Haecker G."/>
            <person name="Cieplik F."/>
            <person name="Al-Ahmad A."/>
        </authorList>
    </citation>
    <scope>NUCLEOTIDE SEQUENCE [LARGE SCALE GENOMIC DNA]</scope>
    <source>
        <strain evidence="4">Wk13</strain>
    </source>
</reference>
<reference evidence="2" key="2">
    <citation type="journal article" date="2025" name="Int. J. Syst. Evol. Microbiol.">
        <title>Dentiradicibacter hellwigii gen. nov., sp. nov., isolated from a secondary infected root canal in the human oral cavity.</title>
        <authorList>
            <person name="Bartsch S."/>
            <person name="Wittmer A."/>
            <person name="Weber A.K."/>
            <person name="Neumann-Schaal M."/>
            <person name="Wolf J."/>
            <person name="Gronow S."/>
            <person name="Turnbull J.D."/>
            <person name="Tennert C."/>
            <person name="Hacker G."/>
            <person name="Cieplik F."/>
            <person name="Al-Ahmad A."/>
        </authorList>
    </citation>
    <scope>NUCLEOTIDE SEQUENCE</scope>
    <source>
        <strain evidence="2">Wk13</strain>
    </source>
</reference>
<name>A0ABV4UD39_9RHOO</name>
<dbReference type="RefSeq" id="WP_418889924.1">
    <property type="nucleotide sequence ID" value="NZ_JBEUWX010000001.1"/>
</dbReference>
<protein>
    <recommendedName>
        <fullName evidence="5">HTH marR-type domain-containing protein</fullName>
    </recommendedName>
</protein>
<evidence type="ECO:0000313" key="1">
    <source>
        <dbReference type="EMBL" id="MFA9948750.1"/>
    </source>
</evidence>
<evidence type="ECO:0000313" key="3">
    <source>
        <dbReference type="EMBL" id="MFA9951128.1"/>
    </source>
</evidence>
<organism evidence="2 4">
    <name type="scientific">Dentiradicibacter hellwigii</name>
    <dbReference type="NCBI Taxonomy" id="3149053"/>
    <lineage>
        <taxon>Bacteria</taxon>
        <taxon>Pseudomonadati</taxon>
        <taxon>Pseudomonadota</taxon>
        <taxon>Betaproteobacteria</taxon>
        <taxon>Rhodocyclales</taxon>
        <taxon>Rhodocyclaceae</taxon>
        <taxon>Dentiradicibacter</taxon>
    </lineage>
</organism>
<accession>A0ABV4UD39</accession>
<dbReference type="EMBL" id="JBEUWX010000003">
    <property type="protein sequence ID" value="MFA9951128.1"/>
    <property type="molecule type" value="Genomic_DNA"/>
</dbReference>
<gene>
    <name evidence="1" type="ORF">ABCS64_00150</name>
    <name evidence="2" type="ORF">ABCS64_02095</name>
    <name evidence="3" type="ORF">ABCS64_12475</name>
</gene>
<dbReference type="EMBL" id="JBEUWX010000001">
    <property type="protein sequence ID" value="MFA9949130.1"/>
    <property type="molecule type" value="Genomic_DNA"/>
</dbReference>
<dbReference type="InterPro" id="IPR036388">
    <property type="entry name" value="WH-like_DNA-bd_sf"/>
</dbReference>
<dbReference type="Gene3D" id="1.10.10.10">
    <property type="entry name" value="Winged helix-like DNA-binding domain superfamily/Winged helix DNA-binding domain"/>
    <property type="match status" value="1"/>
</dbReference>
<evidence type="ECO:0000313" key="4">
    <source>
        <dbReference type="Proteomes" id="UP001574673"/>
    </source>
</evidence>
<comment type="caution">
    <text evidence="2">The sequence shown here is derived from an EMBL/GenBank/DDBJ whole genome shotgun (WGS) entry which is preliminary data.</text>
</comment>
<evidence type="ECO:0008006" key="5">
    <source>
        <dbReference type="Google" id="ProtNLM"/>
    </source>
</evidence>
<evidence type="ECO:0000313" key="2">
    <source>
        <dbReference type="EMBL" id="MFA9949130.1"/>
    </source>
</evidence>
<dbReference type="SUPFAM" id="SSF46785">
    <property type="entry name" value="Winged helix' DNA-binding domain"/>
    <property type="match status" value="1"/>
</dbReference>
<sequence>MSLLSIQLAQLVNERSLADQILDILERSAKPLSIYQLARRLQYDSALIDREIKRLYRAGRIDCARKNSRQHYCLYQYAQQPTTT</sequence>
<proteinExistence type="predicted"/>
<dbReference type="InterPro" id="IPR036390">
    <property type="entry name" value="WH_DNA-bd_sf"/>
</dbReference>
<dbReference type="Proteomes" id="UP001574673">
    <property type="component" value="Unassembled WGS sequence"/>
</dbReference>